<name>A0A438KCI7_VITVI</name>
<dbReference type="AlphaFoldDB" id="A0A438KCI7"/>
<proteinExistence type="predicted"/>
<protein>
    <submittedName>
        <fullName evidence="1">Uncharacterized protein</fullName>
    </submittedName>
</protein>
<reference evidence="1 2" key="1">
    <citation type="journal article" date="2018" name="PLoS Genet.">
        <title>Population sequencing reveals clonal diversity and ancestral inbreeding in the grapevine cultivar Chardonnay.</title>
        <authorList>
            <person name="Roach M.J."/>
            <person name="Johnson D.L."/>
            <person name="Bohlmann J."/>
            <person name="van Vuuren H.J."/>
            <person name="Jones S.J."/>
            <person name="Pretorius I.S."/>
            <person name="Schmidt S.A."/>
            <person name="Borneman A.R."/>
        </authorList>
    </citation>
    <scope>NUCLEOTIDE SEQUENCE [LARGE SCALE GENOMIC DNA]</scope>
    <source>
        <strain evidence="2">cv. Chardonnay</strain>
        <tissue evidence="1">Leaf</tissue>
    </source>
</reference>
<dbReference type="Proteomes" id="UP000288805">
    <property type="component" value="Unassembled WGS sequence"/>
</dbReference>
<dbReference type="EMBL" id="QGNW01000010">
    <property type="protein sequence ID" value="RVX18914.1"/>
    <property type="molecule type" value="Genomic_DNA"/>
</dbReference>
<organism evidence="1 2">
    <name type="scientific">Vitis vinifera</name>
    <name type="common">Grape</name>
    <dbReference type="NCBI Taxonomy" id="29760"/>
    <lineage>
        <taxon>Eukaryota</taxon>
        <taxon>Viridiplantae</taxon>
        <taxon>Streptophyta</taxon>
        <taxon>Embryophyta</taxon>
        <taxon>Tracheophyta</taxon>
        <taxon>Spermatophyta</taxon>
        <taxon>Magnoliopsida</taxon>
        <taxon>eudicotyledons</taxon>
        <taxon>Gunneridae</taxon>
        <taxon>Pentapetalae</taxon>
        <taxon>rosids</taxon>
        <taxon>Vitales</taxon>
        <taxon>Vitaceae</taxon>
        <taxon>Viteae</taxon>
        <taxon>Vitis</taxon>
    </lineage>
</organism>
<evidence type="ECO:0000313" key="1">
    <source>
        <dbReference type="EMBL" id="RVX18914.1"/>
    </source>
</evidence>
<accession>A0A438KCI7</accession>
<gene>
    <name evidence="1" type="ORF">CK203_006970</name>
</gene>
<comment type="caution">
    <text evidence="1">The sequence shown here is derived from an EMBL/GenBank/DDBJ whole genome shotgun (WGS) entry which is preliminary data.</text>
</comment>
<sequence length="126" mass="13965">MSVDLAANIHAQGVRGGAGKCYLPFQFPLPLGSTPTRRELWREGPMLEDMQQDLFLTKKELKTSAIGMTVVAVAAVAVMLPPSQLSCFQRSSGLLWFLHLRVRCEYNLMSIVFAPSLHLRALIGFC</sequence>
<evidence type="ECO:0000313" key="2">
    <source>
        <dbReference type="Proteomes" id="UP000288805"/>
    </source>
</evidence>